<evidence type="ECO:0000313" key="3">
    <source>
        <dbReference type="Proteomes" id="UP001337655"/>
    </source>
</evidence>
<comment type="caution">
    <text evidence="2">The sequence shown here is derived from an EMBL/GenBank/DDBJ whole genome shotgun (WGS) entry which is preliminary data.</text>
</comment>
<accession>A0AAV9PIS4</accession>
<evidence type="ECO:0000313" key="2">
    <source>
        <dbReference type="EMBL" id="KAK5173615.1"/>
    </source>
</evidence>
<organism evidence="2 3">
    <name type="scientific">Saxophila tyrrhenica</name>
    <dbReference type="NCBI Taxonomy" id="1690608"/>
    <lineage>
        <taxon>Eukaryota</taxon>
        <taxon>Fungi</taxon>
        <taxon>Dikarya</taxon>
        <taxon>Ascomycota</taxon>
        <taxon>Pezizomycotina</taxon>
        <taxon>Dothideomycetes</taxon>
        <taxon>Dothideomycetidae</taxon>
        <taxon>Mycosphaerellales</taxon>
        <taxon>Extremaceae</taxon>
        <taxon>Saxophila</taxon>
    </lineage>
</organism>
<dbReference type="GeneID" id="89923643"/>
<gene>
    <name evidence="2" type="ORF">LTR77_002296</name>
</gene>
<dbReference type="AlphaFoldDB" id="A0AAV9PIS4"/>
<sequence length="66" mass="7283">MEETVGIGTTEEIERDHQRRGLGGQTEGGDGAWVGGDTETAHAMAMMDMMLWKKIVELVKRDAVHL</sequence>
<feature type="compositionally biased region" description="Low complexity" evidence="1">
    <location>
        <begin position="1"/>
        <end position="10"/>
    </location>
</feature>
<name>A0AAV9PIS4_9PEZI</name>
<evidence type="ECO:0000256" key="1">
    <source>
        <dbReference type="SAM" id="MobiDB-lite"/>
    </source>
</evidence>
<feature type="compositionally biased region" description="Gly residues" evidence="1">
    <location>
        <begin position="21"/>
        <end position="34"/>
    </location>
</feature>
<dbReference type="Proteomes" id="UP001337655">
    <property type="component" value="Unassembled WGS sequence"/>
</dbReference>
<dbReference type="RefSeq" id="XP_064662310.1">
    <property type="nucleotide sequence ID" value="XM_064799555.1"/>
</dbReference>
<reference evidence="2 3" key="1">
    <citation type="submission" date="2023-08" db="EMBL/GenBank/DDBJ databases">
        <title>Black Yeasts Isolated from many extreme environments.</title>
        <authorList>
            <person name="Coleine C."/>
            <person name="Stajich J.E."/>
            <person name="Selbmann L."/>
        </authorList>
    </citation>
    <scope>NUCLEOTIDE SEQUENCE [LARGE SCALE GENOMIC DNA]</scope>
    <source>
        <strain evidence="2 3">CCFEE 5935</strain>
    </source>
</reference>
<proteinExistence type="predicted"/>
<keyword evidence="3" id="KW-1185">Reference proteome</keyword>
<dbReference type="EMBL" id="JAVRRT010000003">
    <property type="protein sequence ID" value="KAK5173615.1"/>
    <property type="molecule type" value="Genomic_DNA"/>
</dbReference>
<protein>
    <submittedName>
        <fullName evidence="2">Uncharacterized protein</fullName>
    </submittedName>
</protein>
<feature type="region of interest" description="Disordered" evidence="1">
    <location>
        <begin position="1"/>
        <end position="36"/>
    </location>
</feature>